<dbReference type="AlphaFoldDB" id="A0A0N9MV70"/>
<dbReference type="PATRIC" id="fig|1136941.3.peg.670"/>
<reference evidence="2" key="1">
    <citation type="submission" date="2015-06" db="EMBL/GenBank/DDBJ databases">
        <title>Complete genome sequence and metabolic analysis of phthalate degradation pathway in Gordonia sp. QH-11.</title>
        <authorList>
            <person name="Jin D."/>
            <person name="Kong X."/>
            <person name="Bai Z."/>
        </authorList>
    </citation>
    <scope>NUCLEOTIDE SEQUENCE [LARGE SCALE GENOMIC DNA]</scope>
    <source>
        <strain evidence="2">QH-11</strain>
    </source>
</reference>
<evidence type="ECO:0000313" key="2">
    <source>
        <dbReference type="Proteomes" id="UP000063789"/>
    </source>
</evidence>
<protein>
    <submittedName>
        <fullName evidence="1">Uncharacterized protein</fullName>
    </submittedName>
</protein>
<accession>A0A0N9MV70</accession>
<dbReference type="Proteomes" id="UP000063789">
    <property type="component" value="Chromosome"/>
</dbReference>
<name>A0A0N9MV70_9ACTN</name>
<evidence type="ECO:0000313" key="1">
    <source>
        <dbReference type="EMBL" id="ALG86568.1"/>
    </source>
</evidence>
<dbReference type="KEGG" id="goq:ACH46_03315"/>
<dbReference type="RefSeq" id="WP_082399862.1">
    <property type="nucleotide sequence ID" value="NZ_CP011853.1"/>
</dbReference>
<dbReference type="EMBL" id="CP011853">
    <property type="protein sequence ID" value="ALG86568.1"/>
    <property type="molecule type" value="Genomic_DNA"/>
</dbReference>
<dbReference type="OrthoDB" id="4375986at2"/>
<sequence length="179" mass="20119">MCEQCLTAPVYFGQPLPGWTLARARAEHPNSTWHRGEWGLIRIDDPAFRWRITPTRSPDHGMPEEEADAYFNSLDPESPEHRRLMVFTSESWADFSEAFERCDAVDGYELIKAAVQVGYDDSEGYGFSRWLFDYLGAYLGTATPEYDDAGDAWYRDRFGAASIDGSIGAAPLPGEPGHE</sequence>
<keyword evidence="2" id="KW-1185">Reference proteome</keyword>
<reference evidence="1 2" key="2">
    <citation type="journal article" date="2017" name="Int. J. Syst. Evol. Microbiol.">
        <title>Gordonia phthalatica sp. nov., a di-n-butyl phthalate-degrading bacterium isolated from activated sludge.</title>
        <authorList>
            <person name="Jin D."/>
            <person name="Kong X."/>
            <person name="Jia M."/>
            <person name="Yu X."/>
            <person name="Wang X."/>
            <person name="Zhuang X."/>
            <person name="Deng Y."/>
            <person name="Bai Z."/>
        </authorList>
    </citation>
    <scope>NUCLEOTIDE SEQUENCE [LARGE SCALE GENOMIC DNA]</scope>
    <source>
        <strain evidence="1 2">QH-11</strain>
    </source>
</reference>
<proteinExistence type="predicted"/>
<gene>
    <name evidence="1" type="ORF">ACH46_03315</name>
</gene>
<organism evidence="1 2">
    <name type="scientific">Gordonia phthalatica</name>
    <dbReference type="NCBI Taxonomy" id="1136941"/>
    <lineage>
        <taxon>Bacteria</taxon>
        <taxon>Bacillati</taxon>
        <taxon>Actinomycetota</taxon>
        <taxon>Actinomycetes</taxon>
        <taxon>Mycobacteriales</taxon>
        <taxon>Gordoniaceae</taxon>
        <taxon>Gordonia</taxon>
    </lineage>
</organism>